<accession>A0A848M0J8</accession>
<dbReference type="PRINTS" id="PR01590">
    <property type="entry name" value="HTHFIS"/>
</dbReference>
<dbReference type="AlphaFoldDB" id="A0A848M0J8"/>
<feature type="non-terminal residue" evidence="2">
    <location>
        <position position="1"/>
    </location>
</feature>
<dbReference type="Gene3D" id="1.10.10.60">
    <property type="entry name" value="Homeodomain-like"/>
    <property type="match status" value="1"/>
</dbReference>
<dbReference type="InterPro" id="IPR009057">
    <property type="entry name" value="Homeodomain-like_sf"/>
</dbReference>
<name>A0A848M0J8_9BACT</name>
<dbReference type="SUPFAM" id="SSF46689">
    <property type="entry name" value="Homeodomain-like"/>
    <property type="match status" value="1"/>
</dbReference>
<dbReference type="EMBL" id="JABBJJ010000523">
    <property type="protein sequence ID" value="NMO23063.1"/>
    <property type="molecule type" value="Genomic_DNA"/>
</dbReference>
<reference evidence="2 3" key="1">
    <citation type="submission" date="2020-04" db="EMBL/GenBank/DDBJ databases">
        <title>Draft genome of Pyxidicoccus fallax type strain.</title>
        <authorList>
            <person name="Whitworth D.E."/>
        </authorList>
    </citation>
    <scope>NUCLEOTIDE SEQUENCE [LARGE SCALE GENOMIC DNA]</scope>
    <source>
        <strain evidence="2 3">DSM 14698</strain>
    </source>
</reference>
<dbReference type="GO" id="GO:0043565">
    <property type="term" value="F:sequence-specific DNA binding"/>
    <property type="evidence" value="ECO:0007669"/>
    <property type="project" value="InterPro"/>
</dbReference>
<protein>
    <submittedName>
        <fullName evidence="2">Sigma-54-dependent Fis family transcriptional regulator</fullName>
    </submittedName>
</protein>
<gene>
    <name evidence="2" type="ORF">HG543_50620</name>
</gene>
<proteinExistence type="predicted"/>
<evidence type="ECO:0000313" key="3">
    <source>
        <dbReference type="Proteomes" id="UP000518300"/>
    </source>
</evidence>
<dbReference type="InterPro" id="IPR002197">
    <property type="entry name" value="HTH_Fis"/>
</dbReference>
<evidence type="ECO:0000313" key="2">
    <source>
        <dbReference type="EMBL" id="NMO23063.1"/>
    </source>
</evidence>
<comment type="caution">
    <text evidence="2">The sequence shown here is derived from an EMBL/GenBank/DDBJ whole genome shotgun (WGS) entry which is preliminary data.</text>
</comment>
<keyword evidence="3" id="KW-1185">Reference proteome</keyword>
<sequence length="70" mass="7313">PEREGGAGTPGPASGVQGTLAEVIKAVEREHIVLALKRARGVKSAAAESLGISRPTLDRKLDEYGIDLYA</sequence>
<organism evidence="2 3">
    <name type="scientific">Pyxidicoccus fallax</name>
    <dbReference type="NCBI Taxonomy" id="394095"/>
    <lineage>
        <taxon>Bacteria</taxon>
        <taxon>Pseudomonadati</taxon>
        <taxon>Myxococcota</taxon>
        <taxon>Myxococcia</taxon>
        <taxon>Myxococcales</taxon>
        <taxon>Cystobacterineae</taxon>
        <taxon>Myxococcaceae</taxon>
        <taxon>Pyxidicoccus</taxon>
    </lineage>
</organism>
<dbReference type="RefSeq" id="WP_211194735.1">
    <property type="nucleotide sequence ID" value="NZ_JABBJJ010000523.1"/>
</dbReference>
<feature type="domain" description="DNA binding HTH" evidence="1">
    <location>
        <begin position="25"/>
        <end position="64"/>
    </location>
</feature>
<evidence type="ECO:0000259" key="1">
    <source>
        <dbReference type="Pfam" id="PF02954"/>
    </source>
</evidence>
<dbReference type="Pfam" id="PF02954">
    <property type="entry name" value="HTH_8"/>
    <property type="match status" value="1"/>
</dbReference>
<dbReference type="Proteomes" id="UP000518300">
    <property type="component" value="Unassembled WGS sequence"/>
</dbReference>